<dbReference type="CDD" id="cd01066">
    <property type="entry name" value="APP_MetAP"/>
    <property type="match status" value="1"/>
</dbReference>
<dbReference type="PANTHER" id="PTHR46112:SF8">
    <property type="entry name" value="CYTOPLASMIC PEPTIDASE PEPQ-RELATED"/>
    <property type="match status" value="1"/>
</dbReference>
<dbReference type="Proteomes" id="UP001499884">
    <property type="component" value="Unassembled WGS sequence"/>
</dbReference>
<evidence type="ECO:0000259" key="2">
    <source>
        <dbReference type="Pfam" id="PF00557"/>
    </source>
</evidence>
<evidence type="ECO:0000256" key="1">
    <source>
        <dbReference type="SAM" id="MobiDB-lite"/>
    </source>
</evidence>
<dbReference type="InterPro" id="IPR000994">
    <property type="entry name" value="Pept_M24"/>
</dbReference>
<feature type="region of interest" description="Disordered" evidence="1">
    <location>
        <begin position="96"/>
        <end position="129"/>
    </location>
</feature>
<dbReference type="InterPro" id="IPR050659">
    <property type="entry name" value="Peptidase_M24B"/>
</dbReference>
<feature type="domain" description="Peptidase M24" evidence="2">
    <location>
        <begin position="151"/>
        <end position="331"/>
    </location>
</feature>
<keyword evidence="4" id="KW-1185">Reference proteome</keyword>
<dbReference type="InterPro" id="IPR036005">
    <property type="entry name" value="Creatinase/aminopeptidase-like"/>
</dbReference>
<dbReference type="EMBL" id="BAABEP010000028">
    <property type="protein sequence ID" value="GAA3738685.1"/>
    <property type="molecule type" value="Genomic_DNA"/>
</dbReference>
<comment type="caution">
    <text evidence="3">The sequence shown here is derived from an EMBL/GenBank/DDBJ whole genome shotgun (WGS) entry which is preliminary data.</text>
</comment>
<reference evidence="4" key="1">
    <citation type="journal article" date="2019" name="Int. J. Syst. Evol. Microbiol.">
        <title>The Global Catalogue of Microorganisms (GCM) 10K type strain sequencing project: providing services to taxonomists for standard genome sequencing and annotation.</title>
        <authorList>
            <consortium name="The Broad Institute Genomics Platform"/>
            <consortium name="The Broad Institute Genome Sequencing Center for Infectious Disease"/>
            <person name="Wu L."/>
            <person name="Ma J."/>
        </authorList>
    </citation>
    <scope>NUCLEOTIDE SEQUENCE [LARGE SCALE GENOMIC DNA]</scope>
    <source>
        <strain evidence="4">JCM 30846</strain>
    </source>
</reference>
<dbReference type="PANTHER" id="PTHR46112">
    <property type="entry name" value="AMINOPEPTIDASE"/>
    <property type="match status" value="1"/>
</dbReference>
<protein>
    <recommendedName>
        <fullName evidence="2">Peptidase M24 domain-containing protein</fullName>
    </recommendedName>
</protein>
<dbReference type="Pfam" id="PF00557">
    <property type="entry name" value="Peptidase_M24"/>
    <property type="match status" value="1"/>
</dbReference>
<organism evidence="3 4">
    <name type="scientific">Streptomyces tremellae</name>
    <dbReference type="NCBI Taxonomy" id="1124239"/>
    <lineage>
        <taxon>Bacteria</taxon>
        <taxon>Bacillati</taxon>
        <taxon>Actinomycetota</taxon>
        <taxon>Actinomycetes</taxon>
        <taxon>Kitasatosporales</taxon>
        <taxon>Streptomycetaceae</taxon>
        <taxon>Streptomyces</taxon>
    </lineage>
</organism>
<proteinExistence type="predicted"/>
<sequence>MTLPELRTVIVRLPSPAASRWATAPVTVTAAPFELASTRPGVPLGAGAGEEDAPDGEWPPQPVRHAARAAGRTTAAAVTKGFFRAVFALRPIPALCERPAGRPRPGPPDRAPRPRAATPSGKPRVPGAPGVYGLAMSDTCEAERVRGLLDAQGKAAGLFAEVERRGLLVPGESEQAVSDRIRDLAAELYGVRRFWHKRIVRSGPHTLAPFRENPPDRVIEDGDILFVDVGPVFEEWEADFGRTYVLGSDPAKVRLRDALPEVFAAGRRAFEADPGITGERLYAEMVRIAAAAGWEFGAWHSGHLVGEFPHDKPKDDEFGPYIAPGNDRPMRRPDSRGRACHWILEVHLLDRAGGFAGFHEELLDLG</sequence>
<accession>A0ABP7FG17</accession>
<evidence type="ECO:0000313" key="4">
    <source>
        <dbReference type="Proteomes" id="UP001499884"/>
    </source>
</evidence>
<evidence type="ECO:0000313" key="3">
    <source>
        <dbReference type="EMBL" id="GAA3738685.1"/>
    </source>
</evidence>
<name>A0ABP7FG17_9ACTN</name>
<gene>
    <name evidence="3" type="ORF">GCM10023082_39860</name>
</gene>
<dbReference type="Gene3D" id="3.90.230.10">
    <property type="entry name" value="Creatinase/methionine aminopeptidase superfamily"/>
    <property type="match status" value="1"/>
</dbReference>
<dbReference type="SUPFAM" id="SSF55920">
    <property type="entry name" value="Creatinase/aminopeptidase"/>
    <property type="match status" value="1"/>
</dbReference>